<protein>
    <submittedName>
        <fullName evidence="7">Tetracenomycin polyketide synthesis 8-O-methyl transferase tcmO</fullName>
    </submittedName>
</protein>
<dbReference type="Pfam" id="PF00891">
    <property type="entry name" value="Methyltransf_2"/>
    <property type="match status" value="1"/>
</dbReference>
<dbReference type="Gene3D" id="1.10.10.10">
    <property type="entry name" value="Winged helix-like DNA-binding domain superfamily/Winged helix DNA-binding domain"/>
    <property type="match status" value="1"/>
</dbReference>
<dbReference type="InterPro" id="IPR029063">
    <property type="entry name" value="SAM-dependent_MTases_sf"/>
</dbReference>
<name>A0A2J8A6U0_9CHLO</name>
<dbReference type="AlphaFoldDB" id="A0A2J8A6U0"/>
<dbReference type="GO" id="GO:0008171">
    <property type="term" value="F:O-methyltransferase activity"/>
    <property type="evidence" value="ECO:0007669"/>
    <property type="project" value="InterPro"/>
</dbReference>
<dbReference type="InterPro" id="IPR016461">
    <property type="entry name" value="COMT-like"/>
</dbReference>
<evidence type="ECO:0000313" key="8">
    <source>
        <dbReference type="Proteomes" id="UP000236333"/>
    </source>
</evidence>
<keyword evidence="2 7" id="KW-0808">Transferase</keyword>
<dbReference type="PIRSF" id="PIRSF005739">
    <property type="entry name" value="O-mtase"/>
    <property type="match status" value="1"/>
</dbReference>
<dbReference type="PROSITE" id="PS51683">
    <property type="entry name" value="SAM_OMT_II"/>
    <property type="match status" value="1"/>
</dbReference>
<dbReference type="Proteomes" id="UP000236333">
    <property type="component" value="Unassembled WGS sequence"/>
</dbReference>
<gene>
    <name evidence="7" type="ORF">TSOC_005216</name>
</gene>
<accession>A0A2J8A6U0</accession>
<feature type="domain" description="O-methyltransferase C-terminal" evidence="5">
    <location>
        <begin position="130"/>
        <end position="343"/>
    </location>
</feature>
<dbReference type="OrthoDB" id="1606438at2759"/>
<evidence type="ECO:0000313" key="7">
    <source>
        <dbReference type="EMBL" id="PNH08238.1"/>
    </source>
</evidence>
<keyword evidence="3" id="KW-0949">S-adenosyl-L-methionine</keyword>
<comment type="caution">
    <text evidence="7">The sequence shown here is derived from an EMBL/GenBank/DDBJ whole genome shotgun (WGS) entry which is preliminary data.</text>
</comment>
<organism evidence="7 8">
    <name type="scientific">Tetrabaena socialis</name>
    <dbReference type="NCBI Taxonomy" id="47790"/>
    <lineage>
        <taxon>Eukaryota</taxon>
        <taxon>Viridiplantae</taxon>
        <taxon>Chlorophyta</taxon>
        <taxon>core chlorophytes</taxon>
        <taxon>Chlorophyceae</taxon>
        <taxon>CS clade</taxon>
        <taxon>Chlamydomonadales</taxon>
        <taxon>Tetrabaenaceae</taxon>
        <taxon>Tetrabaena</taxon>
    </lineage>
</organism>
<evidence type="ECO:0000256" key="4">
    <source>
        <dbReference type="PIRSR" id="PIRSR005739-1"/>
    </source>
</evidence>
<dbReference type="EMBL" id="PGGS01000139">
    <property type="protein sequence ID" value="PNH08238.1"/>
    <property type="molecule type" value="Genomic_DNA"/>
</dbReference>
<evidence type="ECO:0000259" key="5">
    <source>
        <dbReference type="Pfam" id="PF00891"/>
    </source>
</evidence>
<dbReference type="GO" id="GO:0032259">
    <property type="term" value="P:methylation"/>
    <property type="evidence" value="ECO:0007669"/>
    <property type="project" value="UniProtKB-KW"/>
</dbReference>
<dbReference type="Gene3D" id="3.40.50.150">
    <property type="entry name" value="Vaccinia Virus protein VP39"/>
    <property type="match status" value="1"/>
</dbReference>
<evidence type="ECO:0000256" key="1">
    <source>
        <dbReference type="ARBA" id="ARBA00022603"/>
    </source>
</evidence>
<reference evidence="7 8" key="1">
    <citation type="journal article" date="2017" name="Mol. Biol. Evol.">
        <title>The 4-celled Tetrabaena socialis nuclear genome reveals the essential components for genetic control of cell number at the origin of multicellularity in the volvocine lineage.</title>
        <authorList>
            <person name="Featherston J."/>
            <person name="Arakaki Y."/>
            <person name="Hanschen E.R."/>
            <person name="Ferris P.J."/>
            <person name="Michod R.E."/>
            <person name="Olson B.J.S.C."/>
            <person name="Nozaki H."/>
            <person name="Durand P.M."/>
        </authorList>
    </citation>
    <scope>NUCLEOTIDE SEQUENCE [LARGE SCALE GENOMIC DNA]</scope>
    <source>
        <strain evidence="7 8">NIES-571</strain>
    </source>
</reference>
<dbReference type="Pfam" id="PF08100">
    <property type="entry name" value="Dimerisation"/>
    <property type="match status" value="1"/>
</dbReference>
<feature type="domain" description="O-methyltransferase dimerisation" evidence="6">
    <location>
        <begin position="20"/>
        <end position="102"/>
    </location>
</feature>
<proteinExistence type="predicted"/>
<evidence type="ECO:0000256" key="3">
    <source>
        <dbReference type="ARBA" id="ARBA00022691"/>
    </source>
</evidence>
<evidence type="ECO:0000256" key="2">
    <source>
        <dbReference type="ARBA" id="ARBA00022679"/>
    </source>
</evidence>
<dbReference type="InterPro" id="IPR012967">
    <property type="entry name" value="COMT_dimerisation"/>
</dbReference>
<evidence type="ECO:0000259" key="6">
    <source>
        <dbReference type="Pfam" id="PF08100"/>
    </source>
</evidence>
<dbReference type="PANTHER" id="PTHR11746">
    <property type="entry name" value="O-METHYLTRANSFERASE"/>
    <property type="match status" value="1"/>
</dbReference>
<dbReference type="InterPro" id="IPR036388">
    <property type="entry name" value="WH-like_DNA-bd_sf"/>
</dbReference>
<keyword evidence="1" id="KW-0489">Methyltransferase</keyword>
<keyword evidence="8" id="KW-1185">Reference proteome</keyword>
<feature type="active site" description="Proton acceptor" evidence="4">
    <location>
        <position position="269"/>
    </location>
</feature>
<dbReference type="GO" id="GO:0046983">
    <property type="term" value="F:protein dimerization activity"/>
    <property type="evidence" value="ECO:0007669"/>
    <property type="project" value="InterPro"/>
</dbReference>
<sequence length="362" mass="38894">MIDQLLRVEGLPDLLLMSRLFKVSAALNTAAKLGLFTALDKHKEAGATAQQLSADLGLCQCPGFRAAADFLDLLVSVGCLERAGDGPVARYRNAAVAERHLVKGGPEYVAAPPIPGGILCLNSDRSYPMFEYLAPALQQGEMPAEAFQRVPDIHTIFGSDDAAAEFFADGMTGASLGNFELLAQRFPFGRFASLGDLGGSSGCLACCVAKRHTHMSVATYDLPPVHAAAERYVAAQGCGERVQVRDYDFFSPDPVPGAHDVLTLGMVLHDWGLDKKLLLMRKAHAALPAGGALIAIDNLIDDERRSSPVQLGMSLNMLLEFGRENAFDYTFKEFTDWATLVGFQRVELIALAGTTQAAVAYK</sequence>
<dbReference type="SUPFAM" id="SSF53335">
    <property type="entry name" value="S-adenosyl-L-methionine-dependent methyltransferases"/>
    <property type="match status" value="1"/>
</dbReference>
<dbReference type="InterPro" id="IPR001077">
    <property type="entry name" value="COMT_C"/>
</dbReference>